<dbReference type="HOGENOM" id="CLU_2086379_0_0_1"/>
<dbReference type="AlphaFoldDB" id="A0A0D0AQ45"/>
<keyword evidence="2" id="KW-1185">Reference proteome</keyword>
<name>A0A0D0AQ45_9AGAM</name>
<sequence length="122" mass="14555">MQNYLNALRNRENGDGEGNHGGQVTDRLYQRRRSNRLPNPRDISFTMQDEQLEILYAIWAIAHARVRQQFYHPEQPIAPCPRPPFWGEEARAMMVLWIARERRLFECEMREIEYLLGLRGAR</sequence>
<evidence type="ECO:0000313" key="2">
    <source>
        <dbReference type="Proteomes" id="UP000054485"/>
    </source>
</evidence>
<dbReference type="OrthoDB" id="2690494at2759"/>
<organism evidence="1 2">
    <name type="scientific">Suillus luteus UH-Slu-Lm8-n1</name>
    <dbReference type="NCBI Taxonomy" id="930992"/>
    <lineage>
        <taxon>Eukaryota</taxon>
        <taxon>Fungi</taxon>
        <taxon>Dikarya</taxon>
        <taxon>Basidiomycota</taxon>
        <taxon>Agaricomycotina</taxon>
        <taxon>Agaricomycetes</taxon>
        <taxon>Agaricomycetidae</taxon>
        <taxon>Boletales</taxon>
        <taxon>Suillineae</taxon>
        <taxon>Suillaceae</taxon>
        <taxon>Suillus</taxon>
    </lineage>
</organism>
<reference evidence="2" key="2">
    <citation type="submission" date="2015-01" db="EMBL/GenBank/DDBJ databases">
        <title>Evolutionary Origins and Diversification of the Mycorrhizal Mutualists.</title>
        <authorList>
            <consortium name="DOE Joint Genome Institute"/>
            <consortium name="Mycorrhizal Genomics Consortium"/>
            <person name="Kohler A."/>
            <person name="Kuo A."/>
            <person name="Nagy L.G."/>
            <person name="Floudas D."/>
            <person name="Copeland A."/>
            <person name="Barry K.W."/>
            <person name="Cichocki N."/>
            <person name="Veneault-Fourrey C."/>
            <person name="LaButti K."/>
            <person name="Lindquist E.A."/>
            <person name="Lipzen A."/>
            <person name="Lundell T."/>
            <person name="Morin E."/>
            <person name="Murat C."/>
            <person name="Riley R."/>
            <person name="Ohm R."/>
            <person name="Sun H."/>
            <person name="Tunlid A."/>
            <person name="Henrissat B."/>
            <person name="Grigoriev I.V."/>
            <person name="Hibbett D.S."/>
            <person name="Martin F."/>
        </authorList>
    </citation>
    <scope>NUCLEOTIDE SEQUENCE [LARGE SCALE GENOMIC DNA]</scope>
    <source>
        <strain evidence="2">UH-Slu-Lm8-n1</strain>
    </source>
</reference>
<dbReference type="EMBL" id="KN835812">
    <property type="protein sequence ID" value="KIK34083.1"/>
    <property type="molecule type" value="Genomic_DNA"/>
</dbReference>
<protein>
    <submittedName>
        <fullName evidence="1">Uncharacterized protein</fullName>
    </submittedName>
</protein>
<accession>A0A0D0AQ45</accession>
<proteinExistence type="predicted"/>
<evidence type="ECO:0000313" key="1">
    <source>
        <dbReference type="EMBL" id="KIK34083.1"/>
    </source>
</evidence>
<reference evidence="1 2" key="1">
    <citation type="submission" date="2014-04" db="EMBL/GenBank/DDBJ databases">
        <authorList>
            <consortium name="DOE Joint Genome Institute"/>
            <person name="Kuo A."/>
            <person name="Ruytinx J."/>
            <person name="Rineau F."/>
            <person name="Colpaert J."/>
            <person name="Kohler A."/>
            <person name="Nagy L.G."/>
            <person name="Floudas D."/>
            <person name="Copeland A."/>
            <person name="Barry K.W."/>
            <person name="Cichocki N."/>
            <person name="Veneault-Fourrey C."/>
            <person name="LaButti K."/>
            <person name="Lindquist E.A."/>
            <person name="Lipzen A."/>
            <person name="Lundell T."/>
            <person name="Morin E."/>
            <person name="Murat C."/>
            <person name="Sun H."/>
            <person name="Tunlid A."/>
            <person name="Henrissat B."/>
            <person name="Grigoriev I.V."/>
            <person name="Hibbett D.S."/>
            <person name="Martin F."/>
            <person name="Nordberg H.P."/>
            <person name="Cantor M.N."/>
            <person name="Hua S.X."/>
        </authorList>
    </citation>
    <scope>NUCLEOTIDE SEQUENCE [LARGE SCALE GENOMIC DNA]</scope>
    <source>
        <strain evidence="1 2">UH-Slu-Lm8-n1</strain>
    </source>
</reference>
<dbReference type="Proteomes" id="UP000054485">
    <property type="component" value="Unassembled WGS sequence"/>
</dbReference>
<dbReference type="InParanoid" id="A0A0D0AQ45"/>
<gene>
    <name evidence="1" type="ORF">CY34DRAFT_17960</name>
</gene>